<feature type="region of interest" description="Disordered" evidence="1">
    <location>
        <begin position="1"/>
        <end position="31"/>
    </location>
</feature>
<protein>
    <submittedName>
        <fullName evidence="2">Uncharacterized protein</fullName>
    </submittedName>
</protein>
<feature type="region of interest" description="Disordered" evidence="1">
    <location>
        <begin position="46"/>
        <end position="70"/>
    </location>
</feature>
<dbReference type="Proteomes" id="UP000265520">
    <property type="component" value="Unassembled WGS sequence"/>
</dbReference>
<organism evidence="2 3">
    <name type="scientific">Trifolium medium</name>
    <dbReference type="NCBI Taxonomy" id="97028"/>
    <lineage>
        <taxon>Eukaryota</taxon>
        <taxon>Viridiplantae</taxon>
        <taxon>Streptophyta</taxon>
        <taxon>Embryophyta</taxon>
        <taxon>Tracheophyta</taxon>
        <taxon>Spermatophyta</taxon>
        <taxon>Magnoliopsida</taxon>
        <taxon>eudicotyledons</taxon>
        <taxon>Gunneridae</taxon>
        <taxon>Pentapetalae</taxon>
        <taxon>rosids</taxon>
        <taxon>fabids</taxon>
        <taxon>Fabales</taxon>
        <taxon>Fabaceae</taxon>
        <taxon>Papilionoideae</taxon>
        <taxon>50 kb inversion clade</taxon>
        <taxon>NPAAA clade</taxon>
        <taxon>Hologalegina</taxon>
        <taxon>IRL clade</taxon>
        <taxon>Trifolieae</taxon>
        <taxon>Trifolium</taxon>
    </lineage>
</organism>
<name>A0A392Q9L1_9FABA</name>
<evidence type="ECO:0000313" key="3">
    <source>
        <dbReference type="Proteomes" id="UP000265520"/>
    </source>
</evidence>
<proteinExistence type="predicted"/>
<comment type="caution">
    <text evidence="2">The sequence shown here is derived from an EMBL/GenBank/DDBJ whole genome shotgun (WGS) entry which is preliminary data.</text>
</comment>
<feature type="compositionally biased region" description="Polar residues" evidence="1">
    <location>
        <begin position="1"/>
        <end position="17"/>
    </location>
</feature>
<evidence type="ECO:0000313" key="2">
    <source>
        <dbReference type="EMBL" id="MCI20577.1"/>
    </source>
</evidence>
<evidence type="ECO:0000256" key="1">
    <source>
        <dbReference type="SAM" id="MobiDB-lite"/>
    </source>
</evidence>
<feature type="non-terminal residue" evidence="2">
    <location>
        <position position="1"/>
    </location>
</feature>
<dbReference type="AlphaFoldDB" id="A0A392Q9L1"/>
<keyword evidence="3" id="KW-1185">Reference proteome</keyword>
<reference evidence="2 3" key="1">
    <citation type="journal article" date="2018" name="Front. Plant Sci.">
        <title>Red Clover (Trifolium pratense) and Zigzag Clover (T. medium) - A Picture of Genomic Similarities and Differences.</title>
        <authorList>
            <person name="Dluhosova J."/>
            <person name="Istvanek J."/>
            <person name="Nedelnik J."/>
            <person name="Repkova J."/>
        </authorList>
    </citation>
    <scope>NUCLEOTIDE SEQUENCE [LARGE SCALE GENOMIC DNA]</scope>
    <source>
        <strain evidence="3">cv. 10/8</strain>
        <tissue evidence="2">Leaf</tissue>
    </source>
</reference>
<sequence length="90" mass="10025">KSQLAIRSKQSTPTQKRSIGYSKKNPANLNRFVSGQRIPYRRKPIPHAINHTPAAPDPTPPCQHLTTTPPHHLHLRSFATATTTPFLDPS</sequence>
<accession>A0A392Q9L1</accession>
<dbReference type="EMBL" id="LXQA010120557">
    <property type="protein sequence ID" value="MCI20577.1"/>
    <property type="molecule type" value="Genomic_DNA"/>
</dbReference>